<evidence type="ECO:0000313" key="3">
    <source>
        <dbReference type="EMBL" id="KAL1530542.1"/>
    </source>
</evidence>
<name>A0AB34KAW6_PRYPA</name>
<dbReference type="AlphaFoldDB" id="A0AB34KAW6"/>
<organism evidence="3 4">
    <name type="scientific">Prymnesium parvum</name>
    <name type="common">Toxic golden alga</name>
    <dbReference type="NCBI Taxonomy" id="97485"/>
    <lineage>
        <taxon>Eukaryota</taxon>
        <taxon>Haptista</taxon>
        <taxon>Haptophyta</taxon>
        <taxon>Prymnesiophyceae</taxon>
        <taxon>Prymnesiales</taxon>
        <taxon>Prymnesiaceae</taxon>
        <taxon>Prymnesium</taxon>
    </lineage>
</organism>
<comment type="caution">
    <text evidence="3">The sequence shown here is derived from an EMBL/GenBank/DDBJ whole genome shotgun (WGS) entry which is preliminary data.</text>
</comment>
<reference evidence="3 4" key="1">
    <citation type="journal article" date="2024" name="Science">
        <title>Giant polyketide synthase enzymes in the biosynthesis of giant marine polyether toxins.</title>
        <authorList>
            <person name="Fallon T.R."/>
            <person name="Shende V.V."/>
            <person name="Wierzbicki I.H."/>
            <person name="Pendleton A.L."/>
            <person name="Watervoot N.F."/>
            <person name="Auber R.P."/>
            <person name="Gonzalez D.J."/>
            <person name="Wisecaver J.H."/>
            <person name="Moore B.S."/>
        </authorList>
    </citation>
    <scope>NUCLEOTIDE SEQUENCE [LARGE SCALE GENOMIC DNA]</scope>
    <source>
        <strain evidence="3 4">12B1</strain>
    </source>
</reference>
<evidence type="ECO:0000256" key="1">
    <source>
        <dbReference type="SAM" id="Phobius"/>
    </source>
</evidence>
<dbReference type="EMBL" id="JBGBPQ010000001">
    <property type="protein sequence ID" value="KAL1530542.1"/>
    <property type="molecule type" value="Genomic_DNA"/>
</dbReference>
<feature type="transmembrane region" description="Helical" evidence="1">
    <location>
        <begin position="73"/>
        <end position="93"/>
    </location>
</feature>
<proteinExistence type="predicted"/>
<keyword evidence="2" id="KW-0732">Signal</keyword>
<protein>
    <submittedName>
        <fullName evidence="3">Uncharacterized protein</fullName>
    </submittedName>
</protein>
<dbReference type="PANTHER" id="PTHR37231:SF2">
    <property type="entry name" value="EXPRESSED PROTEIN"/>
    <property type="match status" value="1"/>
</dbReference>
<sequence length="185" mass="18763">MVSVCGLLAVAAVVAPSTAWRLPPTGMSGSPLAQASACAPHVVLKLRPAGVSPSRGHRRRSTQMAMEAFKPDVAQAVLGLAAQPVMWWSLYVLKTTGCGLPAGPYGLFGALEGVSYLIVAGFVLASLYSKATTGSGLPAGRGGLLGLAEGISFLTATAGLVVFGFQVLDYGYIPNAVPVEGGVCS</sequence>
<keyword evidence="1" id="KW-0812">Transmembrane</keyword>
<feature type="transmembrane region" description="Helical" evidence="1">
    <location>
        <begin position="144"/>
        <end position="165"/>
    </location>
</feature>
<keyword evidence="4" id="KW-1185">Reference proteome</keyword>
<accession>A0AB34KAW6</accession>
<feature type="chain" id="PRO_5044318968" evidence="2">
    <location>
        <begin position="20"/>
        <end position="185"/>
    </location>
</feature>
<keyword evidence="1" id="KW-1133">Transmembrane helix</keyword>
<evidence type="ECO:0000313" key="4">
    <source>
        <dbReference type="Proteomes" id="UP001515480"/>
    </source>
</evidence>
<feature type="signal peptide" evidence="2">
    <location>
        <begin position="1"/>
        <end position="19"/>
    </location>
</feature>
<keyword evidence="1" id="KW-0472">Membrane</keyword>
<dbReference type="Proteomes" id="UP001515480">
    <property type="component" value="Unassembled WGS sequence"/>
</dbReference>
<feature type="transmembrane region" description="Helical" evidence="1">
    <location>
        <begin position="105"/>
        <end position="124"/>
    </location>
</feature>
<dbReference type="PANTHER" id="PTHR37231">
    <property type="entry name" value="EXPRESSED PROTEIN"/>
    <property type="match status" value="1"/>
</dbReference>
<evidence type="ECO:0000256" key="2">
    <source>
        <dbReference type="SAM" id="SignalP"/>
    </source>
</evidence>
<gene>
    <name evidence="3" type="ORF">AB1Y20_001443</name>
</gene>